<dbReference type="EMBL" id="AWYA01000089">
    <property type="protein sequence ID" value="KIC04705.1"/>
    <property type="molecule type" value="Genomic_DNA"/>
</dbReference>
<dbReference type="Proteomes" id="UP000031011">
    <property type="component" value="Unassembled WGS sequence"/>
</dbReference>
<name>A0A837DWP5_9LACO</name>
<organism evidence="1 2">
    <name type="scientific">Ligilactobacillus ruminis DPC 6832</name>
    <dbReference type="NCBI Taxonomy" id="1402208"/>
    <lineage>
        <taxon>Bacteria</taxon>
        <taxon>Bacillati</taxon>
        <taxon>Bacillota</taxon>
        <taxon>Bacilli</taxon>
        <taxon>Lactobacillales</taxon>
        <taxon>Lactobacillaceae</taxon>
        <taxon>Ligilactobacillus</taxon>
    </lineage>
</organism>
<protein>
    <submittedName>
        <fullName evidence="1">Uncharacterized protein</fullName>
    </submittedName>
</protein>
<accession>A0A837DWP5</accession>
<reference evidence="1 2" key="1">
    <citation type="journal article" date="2015" name="BMC Microbiol.">
        <title>Lactobacillus ruminis strains cluster according to their mammalian gut source.</title>
        <authorList>
            <person name="O' Donnell M.M."/>
            <person name="Harris H.M."/>
            <person name="Lynch D.B."/>
            <person name="Ross R.P."/>
            <person name="O'Toole P.W."/>
        </authorList>
    </citation>
    <scope>NUCLEOTIDE SEQUENCE [LARGE SCALE GENOMIC DNA]</scope>
    <source>
        <strain evidence="1 2">DPC 6832</strain>
    </source>
</reference>
<dbReference type="AlphaFoldDB" id="A0A837DWP5"/>
<evidence type="ECO:0000313" key="1">
    <source>
        <dbReference type="EMBL" id="KIC04705.1"/>
    </source>
</evidence>
<evidence type="ECO:0000313" key="2">
    <source>
        <dbReference type="Proteomes" id="UP000031011"/>
    </source>
</evidence>
<comment type="caution">
    <text evidence="1">The sequence shown here is derived from an EMBL/GenBank/DDBJ whole genome shotgun (WGS) entry which is preliminary data.</text>
</comment>
<sequence>MKKIINGKMYNTETATELGDFWNGLSTNDFRNLSETLYRKKTGEFFLYGQGGAMTEYSQPVGDMTGGGEKIIPFTEEQARNWVEEHLDADEYIEIFGEPEE</sequence>
<proteinExistence type="predicted"/>
<gene>
    <name evidence="1" type="ORF">LRN_0770</name>
</gene>